<keyword evidence="1" id="KW-0812">Transmembrane</keyword>
<keyword evidence="1" id="KW-0472">Membrane</keyword>
<feature type="transmembrane region" description="Helical" evidence="1">
    <location>
        <begin position="82"/>
        <end position="104"/>
    </location>
</feature>
<accession>A0AAN8F1U7</accession>
<proteinExistence type="predicted"/>
<evidence type="ECO:0000256" key="1">
    <source>
        <dbReference type="SAM" id="Phobius"/>
    </source>
</evidence>
<evidence type="ECO:0000313" key="3">
    <source>
        <dbReference type="EMBL" id="KAK5972051.1"/>
    </source>
</evidence>
<feature type="transmembrane region" description="Helical" evidence="1">
    <location>
        <begin position="43"/>
        <end position="70"/>
    </location>
</feature>
<name>A0AAN8F1U7_TRICO</name>
<dbReference type="Gene3D" id="1.10.287.70">
    <property type="match status" value="1"/>
</dbReference>
<dbReference type="Proteomes" id="UP001331761">
    <property type="component" value="Unassembled WGS sequence"/>
</dbReference>
<feature type="domain" description="Potassium channel" evidence="2">
    <location>
        <begin position="9"/>
        <end position="62"/>
    </location>
</feature>
<dbReference type="AlphaFoldDB" id="A0AAN8F1U7"/>
<dbReference type="SUPFAM" id="SSF81324">
    <property type="entry name" value="Voltage-gated potassium channels"/>
    <property type="match status" value="1"/>
</dbReference>
<evidence type="ECO:0000259" key="2">
    <source>
        <dbReference type="Pfam" id="PF07885"/>
    </source>
</evidence>
<feature type="transmembrane region" description="Helical" evidence="1">
    <location>
        <begin position="138"/>
        <end position="162"/>
    </location>
</feature>
<comment type="caution">
    <text evidence="3">The sequence shown here is derived from an EMBL/GenBank/DDBJ whole genome shotgun (WGS) entry which is preliminary data.</text>
</comment>
<dbReference type="EMBL" id="WIXE01017068">
    <property type="protein sequence ID" value="KAK5972051.1"/>
    <property type="molecule type" value="Genomic_DNA"/>
</dbReference>
<evidence type="ECO:0000313" key="4">
    <source>
        <dbReference type="Proteomes" id="UP001331761"/>
    </source>
</evidence>
<dbReference type="InterPro" id="IPR013099">
    <property type="entry name" value="K_chnl_dom"/>
</dbReference>
<keyword evidence="4" id="KW-1185">Reference proteome</keyword>
<organism evidence="3 4">
    <name type="scientific">Trichostrongylus colubriformis</name>
    <name type="common">Black scour worm</name>
    <dbReference type="NCBI Taxonomy" id="6319"/>
    <lineage>
        <taxon>Eukaryota</taxon>
        <taxon>Metazoa</taxon>
        <taxon>Ecdysozoa</taxon>
        <taxon>Nematoda</taxon>
        <taxon>Chromadorea</taxon>
        <taxon>Rhabditida</taxon>
        <taxon>Rhabditina</taxon>
        <taxon>Rhabditomorpha</taxon>
        <taxon>Strongyloidea</taxon>
        <taxon>Trichostrongylidae</taxon>
        <taxon>Trichostrongylus</taxon>
    </lineage>
</organism>
<reference evidence="3 4" key="1">
    <citation type="submission" date="2019-10" db="EMBL/GenBank/DDBJ databases">
        <title>Assembly and Annotation for the nematode Trichostrongylus colubriformis.</title>
        <authorList>
            <person name="Martin J."/>
        </authorList>
    </citation>
    <scope>NUCLEOTIDE SEQUENCE [LARGE SCALE GENOMIC DNA]</scope>
    <source>
        <strain evidence="3">G859</strain>
        <tissue evidence="3">Whole worm</tissue>
    </source>
</reference>
<protein>
    <recommendedName>
        <fullName evidence="2">Potassium channel domain-containing protein</fullName>
    </recommendedName>
</protein>
<gene>
    <name evidence="3" type="ORF">GCK32_012563</name>
</gene>
<sequence>MDLKTPDKKEWTFLNSFNYGYGLLLTLGHGAKIPETTTGQVFALLYCIFGVPLFFGTIAIIMAHCVMPILATKMVTKSRRILLLQLVIIIYIAWNLCTAVFLYYQVFEDFWFSIFTAFFTGLTIQTPSASKFTPCTLLTLLVASTISAGIVILGFIIAASAYCPSIGVVKEIRSAADEANAPPKFTVIVDQAGDSKLAPATE</sequence>
<feature type="transmembrane region" description="Helical" evidence="1">
    <location>
        <begin position="110"/>
        <end position="126"/>
    </location>
</feature>
<keyword evidence="1" id="KW-1133">Transmembrane helix</keyword>
<dbReference type="Pfam" id="PF07885">
    <property type="entry name" value="Ion_trans_2"/>
    <property type="match status" value="1"/>
</dbReference>